<dbReference type="InterPro" id="IPR008145">
    <property type="entry name" value="GK/Ca_channel_bsu"/>
</dbReference>
<dbReference type="SUPFAM" id="SSF52540">
    <property type="entry name" value="P-loop containing nucleoside triphosphate hydrolases"/>
    <property type="match status" value="1"/>
</dbReference>
<protein>
    <recommendedName>
        <fullName evidence="1">Guanylate kinase-like domain-containing protein</fullName>
    </recommendedName>
</protein>
<gene>
    <name evidence="2" type="ORF">QYM36_000256</name>
</gene>
<dbReference type="InterPro" id="IPR027417">
    <property type="entry name" value="P-loop_NTPase"/>
</dbReference>
<dbReference type="Proteomes" id="UP001187531">
    <property type="component" value="Unassembled WGS sequence"/>
</dbReference>
<keyword evidence="3" id="KW-1185">Reference proteome</keyword>
<organism evidence="2 3">
    <name type="scientific">Artemia franciscana</name>
    <name type="common">Brine shrimp</name>
    <name type="synonym">Artemia sanfranciscana</name>
    <dbReference type="NCBI Taxonomy" id="6661"/>
    <lineage>
        <taxon>Eukaryota</taxon>
        <taxon>Metazoa</taxon>
        <taxon>Ecdysozoa</taxon>
        <taxon>Arthropoda</taxon>
        <taxon>Crustacea</taxon>
        <taxon>Branchiopoda</taxon>
        <taxon>Anostraca</taxon>
        <taxon>Artemiidae</taxon>
        <taxon>Artemia</taxon>
    </lineage>
</organism>
<dbReference type="Pfam" id="PF00625">
    <property type="entry name" value="Guanylate_kin"/>
    <property type="match status" value="1"/>
</dbReference>
<accession>A0AA88IEA2</accession>
<dbReference type="InterPro" id="IPR008144">
    <property type="entry name" value="Guanylate_kin-like_dom"/>
</dbReference>
<feature type="domain" description="Guanylate kinase-like" evidence="1">
    <location>
        <begin position="32"/>
        <end position="163"/>
    </location>
</feature>
<dbReference type="PANTHER" id="PTHR46360">
    <property type="entry name" value="DISKS LARGE HOMOLOG 5"/>
    <property type="match status" value="1"/>
</dbReference>
<dbReference type="PANTHER" id="PTHR46360:SF1">
    <property type="entry name" value="DISKS LARGE HOMOLOG 5"/>
    <property type="match status" value="1"/>
</dbReference>
<comment type="caution">
    <text evidence="2">The sequence shown here is derived from an EMBL/GenBank/DDBJ whole genome shotgun (WGS) entry which is preliminary data.</text>
</comment>
<reference evidence="2" key="1">
    <citation type="submission" date="2023-07" db="EMBL/GenBank/DDBJ databases">
        <title>Chromosome-level genome assembly of Artemia franciscana.</title>
        <authorList>
            <person name="Jo E."/>
        </authorList>
    </citation>
    <scope>NUCLEOTIDE SEQUENCE</scope>
    <source>
        <tissue evidence="2">Whole body</tissue>
    </source>
</reference>
<evidence type="ECO:0000313" key="2">
    <source>
        <dbReference type="EMBL" id="KAK2725694.1"/>
    </source>
</evidence>
<sequence length="178" mass="20361">MLIGPLSEYVLDKLTDQPTEYVRCLPEIVRASASFVEKAMNDLIYLNCRRRGSHFECTSVQAVRDIAESNRHCVLDVPLYCVEKLHQCRIFPIVIFIKFKSVKQIREVKDGRLPAEKLSGKAAKEMYDHASKLEVEYRHFISAIVPAGSSFAYIRTQVVAAVKEEQRKTIWVPSGSLW</sequence>
<evidence type="ECO:0000313" key="3">
    <source>
        <dbReference type="Proteomes" id="UP001187531"/>
    </source>
</evidence>
<dbReference type="InterPro" id="IPR053004">
    <property type="entry name" value="MAGUK_Signaling_Regulators"/>
</dbReference>
<dbReference type="AlphaFoldDB" id="A0AA88IEA2"/>
<dbReference type="GO" id="GO:0035331">
    <property type="term" value="P:negative regulation of hippo signaling"/>
    <property type="evidence" value="ECO:0007669"/>
    <property type="project" value="TreeGrafter"/>
</dbReference>
<evidence type="ECO:0000259" key="1">
    <source>
        <dbReference type="PROSITE" id="PS50052"/>
    </source>
</evidence>
<dbReference type="Gene3D" id="3.40.50.300">
    <property type="entry name" value="P-loop containing nucleotide triphosphate hydrolases"/>
    <property type="match status" value="1"/>
</dbReference>
<name>A0AA88IEA2_ARTSF</name>
<dbReference type="EMBL" id="JAVRJZ010000002">
    <property type="protein sequence ID" value="KAK2725694.1"/>
    <property type="molecule type" value="Genomic_DNA"/>
</dbReference>
<proteinExistence type="predicted"/>
<dbReference type="PROSITE" id="PS50052">
    <property type="entry name" value="GUANYLATE_KINASE_2"/>
    <property type="match status" value="1"/>
</dbReference>
<dbReference type="SMART" id="SM00072">
    <property type="entry name" value="GuKc"/>
    <property type="match status" value="1"/>
</dbReference>
<dbReference type="GO" id="GO:0005886">
    <property type="term" value="C:plasma membrane"/>
    <property type="evidence" value="ECO:0007669"/>
    <property type="project" value="TreeGrafter"/>
</dbReference>